<dbReference type="RefSeq" id="WP_189459791.1">
    <property type="nucleotide sequence ID" value="NZ_BMYO01000004.1"/>
</dbReference>
<sequence length="271" mass="30039">MTLPADYAARLGVARRDGESPQAWLARLHRAHVETLPFNNVDLLLGQLPQLDAASRFAKVLERRRGGYCFELNACFADLLVAQGFEVRSGMARVLVGGGTPQTRQRSHHLLFVRLDGVEWLADVGFGGGGLVEPVPLRAGEFDQGQVCLRLQPDGDAWRLQRRRDDDWSDLYHFDLQPAYPIDFDVANFYIARSPQSLFTNLLLVTRYVAAGQLALAALRFTRVEDGIETTEVLADPSRLRQVLADAFGLAIDAAEASRLFAFAASRPSPF</sequence>
<evidence type="ECO:0000256" key="2">
    <source>
        <dbReference type="RuleBase" id="RU003452"/>
    </source>
</evidence>
<dbReference type="InterPro" id="IPR038765">
    <property type="entry name" value="Papain-like_cys_pep_sf"/>
</dbReference>
<reference evidence="4" key="1">
    <citation type="journal article" date="2019" name="Int. J. Syst. Evol. Microbiol.">
        <title>The Global Catalogue of Microorganisms (GCM) 10K type strain sequencing project: providing services to taxonomists for standard genome sequencing and annotation.</title>
        <authorList>
            <consortium name="The Broad Institute Genomics Platform"/>
            <consortium name="The Broad Institute Genome Sequencing Center for Infectious Disease"/>
            <person name="Wu L."/>
            <person name="Ma J."/>
        </authorList>
    </citation>
    <scope>NUCLEOTIDE SEQUENCE [LARGE SCALE GENOMIC DNA]</scope>
    <source>
        <strain evidence="4">KCTC 23701</strain>
    </source>
</reference>
<dbReference type="Gene3D" id="3.30.2140.10">
    <property type="entry name" value="Arylamine N-acetyltransferase"/>
    <property type="match status" value="1"/>
</dbReference>
<proteinExistence type="inferred from homology"/>
<name>A0ABQ3H0N4_9NEIS</name>
<dbReference type="PANTHER" id="PTHR11786:SF0">
    <property type="entry name" value="ARYLAMINE N-ACETYLTRANSFERASE 4-RELATED"/>
    <property type="match status" value="1"/>
</dbReference>
<keyword evidence="4" id="KW-1185">Reference proteome</keyword>
<organism evidence="3 4">
    <name type="scientific">Jeongeupia chitinilytica</name>
    <dbReference type="NCBI Taxonomy" id="1041641"/>
    <lineage>
        <taxon>Bacteria</taxon>
        <taxon>Pseudomonadati</taxon>
        <taxon>Pseudomonadota</taxon>
        <taxon>Betaproteobacteria</taxon>
        <taxon>Neisseriales</taxon>
        <taxon>Chitinibacteraceae</taxon>
        <taxon>Jeongeupia</taxon>
    </lineage>
</organism>
<comment type="caution">
    <text evidence="3">The sequence shown here is derived from an EMBL/GenBank/DDBJ whole genome shotgun (WGS) entry which is preliminary data.</text>
</comment>
<dbReference type="EMBL" id="BMYO01000004">
    <property type="protein sequence ID" value="GHD61579.1"/>
    <property type="molecule type" value="Genomic_DNA"/>
</dbReference>
<dbReference type="Gene3D" id="2.40.128.150">
    <property type="entry name" value="Cysteine proteinases"/>
    <property type="match status" value="1"/>
</dbReference>
<evidence type="ECO:0000313" key="3">
    <source>
        <dbReference type="EMBL" id="GHD61579.1"/>
    </source>
</evidence>
<evidence type="ECO:0000256" key="1">
    <source>
        <dbReference type="ARBA" id="ARBA00006547"/>
    </source>
</evidence>
<evidence type="ECO:0000313" key="4">
    <source>
        <dbReference type="Proteomes" id="UP000604737"/>
    </source>
</evidence>
<dbReference type="SUPFAM" id="SSF54001">
    <property type="entry name" value="Cysteine proteinases"/>
    <property type="match status" value="1"/>
</dbReference>
<gene>
    <name evidence="3" type="ORF">GCM10007350_16140</name>
</gene>
<dbReference type="PANTHER" id="PTHR11786">
    <property type="entry name" value="N-HYDROXYARYLAMINE O-ACETYLTRANSFERASE"/>
    <property type="match status" value="1"/>
</dbReference>
<dbReference type="Pfam" id="PF00797">
    <property type="entry name" value="Acetyltransf_2"/>
    <property type="match status" value="1"/>
</dbReference>
<comment type="similarity">
    <text evidence="1 2">Belongs to the arylamine N-acetyltransferase family.</text>
</comment>
<protein>
    <submittedName>
        <fullName evidence="3">N-hydroxyarylamine O-acetyltransferase</fullName>
    </submittedName>
</protein>
<dbReference type="PRINTS" id="PR01543">
    <property type="entry name" value="ANATRNSFRASE"/>
</dbReference>
<accession>A0ABQ3H0N4</accession>
<dbReference type="Proteomes" id="UP000604737">
    <property type="component" value="Unassembled WGS sequence"/>
</dbReference>
<dbReference type="InterPro" id="IPR001447">
    <property type="entry name" value="Arylamine_N-AcTrfase"/>
</dbReference>